<dbReference type="InterPro" id="IPR018711">
    <property type="entry name" value="NAGPA"/>
</dbReference>
<accession>A0A316G1N0</accession>
<dbReference type="AlphaFoldDB" id="A0A316G1N0"/>
<protein>
    <submittedName>
        <fullName evidence="3">Uncharacterized protein YigE (DUF2233 family)</fullName>
    </submittedName>
</protein>
<organism evidence="3 4">
    <name type="scientific">Silicimonas algicola</name>
    <dbReference type="NCBI Taxonomy" id="1826607"/>
    <lineage>
        <taxon>Bacteria</taxon>
        <taxon>Pseudomonadati</taxon>
        <taxon>Pseudomonadota</taxon>
        <taxon>Alphaproteobacteria</taxon>
        <taxon>Rhodobacterales</taxon>
        <taxon>Paracoccaceae</taxon>
    </lineage>
</organism>
<keyword evidence="4" id="KW-1185">Reference proteome</keyword>
<evidence type="ECO:0000259" key="2">
    <source>
        <dbReference type="Pfam" id="PF09992"/>
    </source>
</evidence>
<evidence type="ECO:0000313" key="3">
    <source>
        <dbReference type="EMBL" id="PWK54718.1"/>
    </source>
</evidence>
<dbReference type="Pfam" id="PF09992">
    <property type="entry name" value="NAGPA"/>
    <property type="match status" value="1"/>
</dbReference>
<evidence type="ECO:0000313" key="4">
    <source>
        <dbReference type="Proteomes" id="UP000245390"/>
    </source>
</evidence>
<feature type="chain" id="PRO_5016429517" evidence="1">
    <location>
        <begin position="25"/>
        <end position="249"/>
    </location>
</feature>
<comment type="caution">
    <text evidence="3">The sequence shown here is derived from an EMBL/GenBank/DDBJ whole genome shotgun (WGS) entry which is preliminary data.</text>
</comment>
<name>A0A316G1N0_9RHOB</name>
<reference evidence="3 4" key="1">
    <citation type="submission" date="2018-05" db="EMBL/GenBank/DDBJ databases">
        <title>Genomic Encyclopedia of Type Strains, Phase IV (KMG-IV): sequencing the most valuable type-strain genomes for metagenomic binning, comparative biology and taxonomic classification.</title>
        <authorList>
            <person name="Goeker M."/>
        </authorList>
    </citation>
    <scope>NUCLEOTIDE SEQUENCE [LARGE SCALE GENOMIC DNA]</scope>
    <source>
        <strain evidence="3 4">DSM 103371</strain>
    </source>
</reference>
<dbReference type="RefSeq" id="WP_109760515.1">
    <property type="nucleotide sequence ID" value="NZ_CP034588.1"/>
</dbReference>
<proteinExistence type="predicted"/>
<evidence type="ECO:0000256" key="1">
    <source>
        <dbReference type="SAM" id="SignalP"/>
    </source>
</evidence>
<dbReference type="OrthoDB" id="5515706at2"/>
<sequence length="249" mass="27064">MSAATWIASSAILLASLFSGTAQAAGCRDVAFEDTPFTVCEADPATDDIRLFLRDDDGRLLGTFENVDASLASEGRRLAFAVNAGMYHPDRRPVGLYVEDGTERARIVTRKGPGNFGLLPNGVLCIGDGWARVVESRAFAAEPPACRYATQSGPMLVIDGALHPRFLPDSRSRYIRNGVGVTPEGRMIVAISNRPVTFHRFARFFRDVLGTPNALFLDGNISRLYAPELRRQDFGFPMGPILGVTVPTD</sequence>
<feature type="signal peptide" evidence="1">
    <location>
        <begin position="1"/>
        <end position="24"/>
    </location>
</feature>
<gene>
    <name evidence="3" type="ORF">C8D95_11010</name>
</gene>
<dbReference type="EMBL" id="QGGV01000010">
    <property type="protein sequence ID" value="PWK54718.1"/>
    <property type="molecule type" value="Genomic_DNA"/>
</dbReference>
<keyword evidence="1" id="KW-0732">Signal</keyword>
<feature type="domain" description="Phosphodiester glycosidase" evidence="2">
    <location>
        <begin position="79"/>
        <end position="222"/>
    </location>
</feature>
<dbReference type="Proteomes" id="UP000245390">
    <property type="component" value="Unassembled WGS sequence"/>
</dbReference>
<dbReference type="KEGG" id="salo:EF888_01345"/>